<dbReference type="WBParaSite" id="nOo.2.0.1.t04514-RA">
    <property type="protein sequence ID" value="nOo.2.0.1.t04514-RA"/>
    <property type="gene ID" value="nOo.2.0.1.g04514"/>
</dbReference>
<feature type="compositionally biased region" description="Low complexity" evidence="1">
    <location>
        <begin position="67"/>
        <end position="77"/>
    </location>
</feature>
<evidence type="ECO:0000313" key="3">
    <source>
        <dbReference type="Proteomes" id="UP000271087"/>
    </source>
</evidence>
<organism evidence="4">
    <name type="scientific">Onchocerca ochengi</name>
    <name type="common">Filarial nematode worm</name>
    <dbReference type="NCBI Taxonomy" id="42157"/>
    <lineage>
        <taxon>Eukaryota</taxon>
        <taxon>Metazoa</taxon>
        <taxon>Ecdysozoa</taxon>
        <taxon>Nematoda</taxon>
        <taxon>Chromadorea</taxon>
        <taxon>Rhabditida</taxon>
        <taxon>Spirurina</taxon>
        <taxon>Spiruromorpha</taxon>
        <taxon>Filarioidea</taxon>
        <taxon>Onchocercidae</taxon>
        <taxon>Onchocerca</taxon>
    </lineage>
</organism>
<accession>A0A182E907</accession>
<evidence type="ECO:0000256" key="1">
    <source>
        <dbReference type="SAM" id="MobiDB-lite"/>
    </source>
</evidence>
<dbReference type="OrthoDB" id="5846291at2759"/>
<feature type="region of interest" description="Disordered" evidence="1">
    <location>
        <begin position="58"/>
        <end position="92"/>
    </location>
</feature>
<protein>
    <submittedName>
        <fullName evidence="2 4">Uncharacterized protein</fullName>
    </submittedName>
</protein>
<dbReference type="EMBL" id="UYRW01001033">
    <property type="protein sequence ID" value="VDK73379.1"/>
    <property type="molecule type" value="Genomic_DNA"/>
</dbReference>
<gene>
    <name evidence="2" type="ORF">NOO_LOCUS4514</name>
</gene>
<reference evidence="4" key="1">
    <citation type="submission" date="2016-06" db="UniProtKB">
        <authorList>
            <consortium name="WormBaseParasite"/>
        </authorList>
    </citation>
    <scope>IDENTIFICATION</scope>
</reference>
<reference evidence="2 3" key="2">
    <citation type="submission" date="2018-08" db="EMBL/GenBank/DDBJ databases">
        <authorList>
            <person name="Laetsch R D."/>
            <person name="Stevens L."/>
            <person name="Kumar S."/>
            <person name="Blaxter L. M."/>
        </authorList>
    </citation>
    <scope>NUCLEOTIDE SEQUENCE [LARGE SCALE GENOMIC DNA]</scope>
</reference>
<keyword evidence="3" id="KW-1185">Reference proteome</keyword>
<dbReference type="Proteomes" id="UP000271087">
    <property type="component" value="Unassembled WGS sequence"/>
</dbReference>
<dbReference type="AlphaFoldDB" id="A0A182E907"/>
<name>A0A182E907_ONCOC</name>
<evidence type="ECO:0000313" key="4">
    <source>
        <dbReference type="WBParaSite" id="nOo.2.0.1.t04514-RA"/>
    </source>
</evidence>
<sequence length="226" mass="25814">MSNNENALQHCFTVRAGNRRNHTSRRTRNRLDFRSRWMKKYYSLTLLGWLTKPLSPLSLDDSEEEPNSTSSPSTPSPRNLETENGSGSMLLAETPNEPEFAAPSIQLFTEKRLPQVESDNSQSFLPAEESDGCLTSHHLPNMIHRVRQPQLCIDPKDFVIPYTPIAVQEKLVGTDEIRTVVINTCGMTSLPYTLHDDDPFDTKYPNHTTLLPPISTFFNFHRRRQS</sequence>
<evidence type="ECO:0000313" key="2">
    <source>
        <dbReference type="EMBL" id="VDK73379.1"/>
    </source>
</evidence>
<proteinExistence type="predicted"/>